<reference evidence="5" key="2">
    <citation type="submission" date="2022-01" db="EMBL/GenBank/DDBJ databases">
        <authorList>
            <person name="Zivanovic Y."/>
            <person name="Moreira D."/>
            <person name="Lopez-Garcia P."/>
        </authorList>
    </citation>
    <scope>NUCLEOTIDE SEQUENCE</scope>
    <source>
        <strain evidence="5">G9</strain>
    </source>
</reference>
<evidence type="ECO:0000256" key="3">
    <source>
        <dbReference type="ARBA" id="ARBA00023172"/>
    </source>
</evidence>
<name>A0ABT6F3X0_9SYNE</name>
<dbReference type="SUPFAM" id="SSF56349">
    <property type="entry name" value="DNA breaking-rejoining enzymes"/>
    <property type="match status" value="1"/>
</dbReference>
<reference evidence="5" key="1">
    <citation type="journal article" date="2022" name="Genome Biol. Evol.">
        <title>A New Gene Family Diagnostic for Intracellular Biomineralization of Amorphous Ca Carbonates by Cyanobacteria.</title>
        <authorList>
            <person name="Benzerara K."/>
            <person name="Duprat E."/>
            <person name="Bitard-Feildel T."/>
            <person name="Caumes G."/>
            <person name="Cassier-Chauvat C."/>
            <person name="Chauvat F."/>
            <person name="Dezi M."/>
            <person name="Diop S.I."/>
            <person name="Gaschignard G."/>
            <person name="Gorgen S."/>
            <person name="Gugger M."/>
            <person name="Lopez-Garcia P."/>
            <person name="Millet M."/>
            <person name="Skouri-Panet F."/>
            <person name="Moreira D."/>
            <person name="Callebaut I."/>
        </authorList>
    </citation>
    <scope>NUCLEOTIDE SEQUENCE</scope>
    <source>
        <strain evidence="5">G9</strain>
    </source>
</reference>
<evidence type="ECO:0000256" key="1">
    <source>
        <dbReference type="ARBA" id="ARBA00008857"/>
    </source>
</evidence>
<dbReference type="CDD" id="cd00397">
    <property type="entry name" value="DNA_BRE_C"/>
    <property type="match status" value="1"/>
</dbReference>
<accession>A0ABT6F3X0</accession>
<dbReference type="EMBL" id="JAKKUT010000008">
    <property type="protein sequence ID" value="MDG2992428.1"/>
    <property type="molecule type" value="Genomic_DNA"/>
</dbReference>
<comment type="similarity">
    <text evidence="1">Belongs to the 'phage' integrase family.</text>
</comment>
<proteinExistence type="inferred from homology"/>
<dbReference type="InterPro" id="IPR002104">
    <property type="entry name" value="Integrase_catalytic"/>
</dbReference>
<dbReference type="PANTHER" id="PTHR30349">
    <property type="entry name" value="PHAGE INTEGRASE-RELATED"/>
    <property type="match status" value="1"/>
</dbReference>
<dbReference type="Pfam" id="PF00589">
    <property type="entry name" value="Phage_integrase"/>
    <property type="match status" value="1"/>
</dbReference>
<dbReference type="InterPro" id="IPR011010">
    <property type="entry name" value="DNA_brk_join_enz"/>
</dbReference>
<evidence type="ECO:0000313" key="5">
    <source>
        <dbReference type="EMBL" id="MDG2992428.1"/>
    </source>
</evidence>
<protein>
    <submittedName>
        <fullName evidence="5">Site-specific integrase</fullName>
    </submittedName>
</protein>
<keyword evidence="3" id="KW-0233">DNA recombination</keyword>
<sequence length="185" mass="20772">MKINRNGQAEPLTPETFAKVYNALNPPHKFILGLTWHCVERAGAICQLRRADCFDSRGKPLAAIVISRATRKDRVTREIPVTPSIFRLLSQIPLDDGPWLFPSYLNPNRPVPTDTYKLALSQAFKKLRMVGYSSHSARRGAITTLARAGVNARVIQQVSGHRSLENLQRYIDTSKPEIERAIALL</sequence>
<evidence type="ECO:0000259" key="4">
    <source>
        <dbReference type="PROSITE" id="PS51898"/>
    </source>
</evidence>
<dbReference type="PANTHER" id="PTHR30349:SF41">
    <property type="entry name" value="INTEGRASE_RECOMBINASE PROTEIN MJ0367-RELATED"/>
    <property type="match status" value="1"/>
</dbReference>
<keyword evidence="2" id="KW-0238">DNA-binding</keyword>
<dbReference type="Proteomes" id="UP001154265">
    <property type="component" value="Unassembled WGS sequence"/>
</dbReference>
<dbReference type="InterPro" id="IPR050090">
    <property type="entry name" value="Tyrosine_recombinase_XerCD"/>
</dbReference>
<evidence type="ECO:0000256" key="2">
    <source>
        <dbReference type="ARBA" id="ARBA00023125"/>
    </source>
</evidence>
<organism evidence="5 6">
    <name type="scientific">Candidatus Synechococcus calcipolaris G9</name>
    <dbReference type="NCBI Taxonomy" id="1497997"/>
    <lineage>
        <taxon>Bacteria</taxon>
        <taxon>Bacillati</taxon>
        <taxon>Cyanobacteriota</taxon>
        <taxon>Cyanophyceae</taxon>
        <taxon>Synechococcales</taxon>
        <taxon>Synechococcaceae</taxon>
        <taxon>Synechococcus</taxon>
    </lineage>
</organism>
<evidence type="ECO:0000313" key="6">
    <source>
        <dbReference type="Proteomes" id="UP001154265"/>
    </source>
</evidence>
<dbReference type="Gene3D" id="1.10.443.10">
    <property type="entry name" value="Intergrase catalytic core"/>
    <property type="match status" value="1"/>
</dbReference>
<dbReference type="InterPro" id="IPR013762">
    <property type="entry name" value="Integrase-like_cat_sf"/>
</dbReference>
<feature type="domain" description="Tyr recombinase" evidence="4">
    <location>
        <begin position="7"/>
        <end position="183"/>
    </location>
</feature>
<dbReference type="PROSITE" id="PS51898">
    <property type="entry name" value="TYR_RECOMBINASE"/>
    <property type="match status" value="1"/>
</dbReference>
<comment type="caution">
    <text evidence="5">The sequence shown here is derived from an EMBL/GenBank/DDBJ whole genome shotgun (WGS) entry which is preliminary data.</text>
</comment>
<dbReference type="RefSeq" id="WP_277868340.1">
    <property type="nucleotide sequence ID" value="NZ_JAKKUT010000008.1"/>
</dbReference>
<gene>
    <name evidence="5" type="ORF">L3556_16030</name>
</gene>
<keyword evidence="6" id="KW-1185">Reference proteome</keyword>